<name>A0A921E8A0_9BACT</name>
<comment type="caution">
    <text evidence="3">The sequence shown here is derived from an EMBL/GenBank/DDBJ whole genome shotgun (WGS) entry which is preliminary data.</text>
</comment>
<feature type="transmembrane region" description="Helical" evidence="1">
    <location>
        <begin position="195"/>
        <end position="215"/>
    </location>
</feature>
<dbReference type="AlphaFoldDB" id="A0A921E8A0"/>
<sequence>MNTPPSGARGLCGDGRHADNKSATDATRNHSIDWIAGLLTLVVIVQHIDDLSHQSFWWRECGGGKIFYFYMAWFFFKSGSFEKDRSMRASYRKVLSSLVVPYLFFSILSWVLWAPGYMSSHGWSLHWLLGATIMRFYQLGYIPNDGPIWFLIALIICRLMYPVAKRYLRNNYTIAAVGWLLAAAYYAVYHSVSNPQYVFIALPQGLMGLSLYALGAQLRESQYRWQLYLVSFAIYLTALCIDDGFTMNFSRAGLTSQWLAWLTALPLWIAGVIACNNLIGRMPQWFFRIFNLGYIGRNSMTYYCGHFIVLTSVVFVYEKMGWTHPVLPLPCAMALLCVVVLPLADKLLRRYMPWAVGLRA</sequence>
<feature type="transmembrane region" description="Helical" evidence="1">
    <location>
        <begin position="97"/>
        <end position="118"/>
    </location>
</feature>
<evidence type="ECO:0000313" key="4">
    <source>
        <dbReference type="Proteomes" id="UP000711407"/>
    </source>
</evidence>
<reference evidence="3" key="1">
    <citation type="journal article" date="2021" name="PeerJ">
        <title>Extensive microbial diversity within the chicken gut microbiome revealed by metagenomics and culture.</title>
        <authorList>
            <person name="Gilroy R."/>
            <person name="Ravi A."/>
            <person name="Getino M."/>
            <person name="Pursley I."/>
            <person name="Horton D.L."/>
            <person name="Alikhan N.F."/>
            <person name="Baker D."/>
            <person name="Gharbi K."/>
            <person name="Hall N."/>
            <person name="Watson M."/>
            <person name="Adriaenssens E.M."/>
            <person name="Foster-Nyarko E."/>
            <person name="Jarju S."/>
            <person name="Secka A."/>
            <person name="Antonio M."/>
            <person name="Oren A."/>
            <person name="Chaudhuri R.R."/>
            <person name="La Ragione R."/>
            <person name="Hildebrand F."/>
            <person name="Pallen M.J."/>
        </authorList>
    </citation>
    <scope>NUCLEOTIDE SEQUENCE</scope>
    <source>
        <strain evidence="3">4100</strain>
    </source>
</reference>
<dbReference type="PANTHER" id="PTHR37312">
    <property type="entry name" value="MEMBRANE-BOUND ACYLTRANSFERASE YKRP-RELATED"/>
    <property type="match status" value="1"/>
</dbReference>
<evidence type="ECO:0000256" key="1">
    <source>
        <dbReference type="SAM" id="Phobius"/>
    </source>
</evidence>
<dbReference type="Proteomes" id="UP000711407">
    <property type="component" value="Unassembled WGS sequence"/>
</dbReference>
<dbReference type="EMBL" id="DYXT01000028">
    <property type="protein sequence ID" value="HJE39109.1"/>
    <property type="molecule type" value="Genomic_DNA"/>
</dbReference>
<evidence type="ECO:0000313" key="3">
    <source>
        <dbReference type="EMBL" id="HJE39109.1"/>
    </source>
</evidence>
<dbReference type="GO" id="GO:0016747">
    <property type="term" value="F:acyltransferase activity, transferring groups other than amino-acyl groups"/>
    <property type="evidence" value="ECO:0007669"/>
    <property type="project" value="InterPro"/>
</dbReference>
<gene>
    <name evidence="3" type="ORF">K8V47_05060</name>
</gene>
<feature type="transmembrane region" description="Helical" evidence="1">
    <location>
        <begin position="171"/>
        <end position="189"/>
    </location>
</feature>
<keyword evidence="3" id="KW-0012">Acyltransferase</keyword>
<keyword evidence="3" id="KW-0808">Transferase</keyword>
<feature type="transmembrane region" description="Helical" evidence="1">
    <location>
        <begin position="146"/>
        <end position="164"/>
    </location>
</feature>
<keyword evidence="1" id="KW-0472">Membrane</keyword>
<feature type="transmembrane region" description="Helical" evidence="1">
    <location>
        <begin position="300"/>
        <end position="317"/>
    </location>
</feature>
<dbReference type="InterPro" id="IPR052734">
    <property type="entry name" value="Nod_factor_acetyltransferase"/>
</dbReference>
<dbReference type="PANTHER" id="PTHR37312:SF1">
    <property type="entry name" value="MEMBRANE-BOUND ACYLTRANSFERASE YKRP-RELATED"/>
    <property type="match status" value="1"/>
</dbReference>
<keyword evidence="1" id="KW-0812">Transmembrane</keyword>
<protein>
    <submittedName>
        <fullName evidence="3">Acyltransferase</fullName>
    </submittedName>
</protein>
<feature type="domain" description="Acyltransferase 3" evidence="2">
    <location>
        <begin position="29"/>
        <end position="342"/>
    </location>
</feature>
<dbReference type="Pfam" id="PF01757">
    <property type="entry name" value="Acyl_transf_3"/>
    <property type="match status" value="1"/>
</dbReference>
<proteinExistence type="predicted"/>
<feature type="transmembrane region" description="Helical" evidence="1">
    <location>
        <begin position="227"/>
        <end position="246"/>
    </location>
</feature>
<evidence type="ECO:0000259" key="2">
    <source>
        <dbReference type="Pfam" id="PF01757"/>
    </source>
</evidence>
<keyword evidence="1" id="KW-1133">Transmembrane helix</keyword>
<dbReference type="InterPro" id="IPR002656">
    <property type="entry name" value="Acyl_transf_3_dom"/>
</dbReference>
<accession>A0A921E8A0</accession>
<feature type="transmembrane region" description="Helical" evidence="1">
    <location>
        <begin position="258"/>
        <end position="279"/>
    </location>
</feature>
<reference evidence="3" key="2">
    <citation type="submission" date="2021-09" db="EMBL/GenBank/DDBJ databases">
        <authorList>
            <person name="Gilroy R."/>
        </authorList>
    </citation>
    <scope>NUCLEOTIDE SEQUENCE</scope>
    <source>
        <strain evidence="3">4100</strain>
    </source>
</reference>
<feature type="transmembrane region" description="Helical" evidence="1">
    <location>
        <begin position="323"/>
        <end position="344"/>
    </location>
</feature>
<organism evidence="3 4">
    <name type="scientific">Candidatus Amulumruptor caecigallinarius</name>
    <dbReference type="NCBI Taxonomy" id="2109911"/>
    <lineage>
        <taxon>Bacteria</taxon>
        <taxon>Pseudomonadati</taxon>
        <taxon>Bacteroidota</taxon>
        <taxon>Bacteroidia</taxon>
        <taxon>Bacteroidales</taxon>
        <taxon>Muribaculaceae</taxon>
        <taxon>Candidatus Amulumruptor</taxon>
    </lineage>
</organism>